<dbReference type="SMART" id="SM00729">
    <property type="entry name" value="Elp3"/>
    <property type="match status" value="1"/>
</dbReference>
<dbReference type="GO" id="GO:0051539">
    <property type="term" value="F:4 iron, 4 sulfur cluster binding"/>
    <property type="evidence" value="ECO:0007669"/>
    <property type="project" value="UniProtKB-UniRule"/>
</dbReference>
<keyword evidence="2" id="KW-0479">Metal-binding</keyword>
<dbReference type="KEGG" id="tcl:Tchl_1151"/>
<evidence type="ECO:0000256" key="1">
    <source>
        <dbReference type="ARBA" id="ARBA00006100"/>
    </source>
</evidence>
<evidence type="ECO:0000313" key="3">
    <source>
        <dbReference type="EMBL" id="APR04010.1"/>
    </source>
</evidence>
<keyword evidence="2" id="KW-0004">4Fe-4S</keyword>
<dbReference type="RefSeq" id="WP_075147554.1">
    <property type="nucleotide sequence ID" value="NZ_CP018839.1"/>
</dbReference>
<evidence type="ECO:0000256" key="2">
    <source>
        <dbReference type="RuleBase" id="RU364116"/>
    </source>
</evidence>
<accession>A0A1H5STB2</accession>
<dbReference type="SFLD" id="SFLDF00288">
    <property type="entry name" value="HemN-like__clustered_with_nucl"/>
    <property type="match status" value="1"/>
</dbReference>
<keyword evidence="2" id="KW-0349">Heme</keyword>
<dbReference type="STRING" id="96773.Tchl_1151"/>
<dbReference type="EMBL" id="CP018839">
    <property type="protein sequence ID" value="APR04010.1"/>
    <property type="molecule type" value="Genomic_DNA"/>
</dbReference>
<keyword evidence="4" id="KW-1185">Reference proteome</keyword>
<dbReference type="Proteomes" id="UP000185739">
    <property type="component" value="Chromosome"/>
</dbReference>
<dbReference type="InterPro" id="IPR007197">
    <property type="entry name" value="rSAM"/>
</dbReference>
<protein>
    <recommendedName>
        <fullName evidence="2">Heme chaperone HemW</fullName>
    </recommendedName>
</protein>
<proteinExistence type="inferred from homology"/>
<comment type="subcellular location">
    <subcellularLocation>
        <location evidence="2">Cytoplasm</location>
    </subcellularLocation>
</comment>
<keyword evidence="2" id="KW-0949">S-adenosyl-L-methionine</keyword>
<dbReference type="InterPro" id="IPR010723">
    <property type="entry name" value="HemN_C"/>
</dbReference>
<dbReference type="GO" id="GO:0006779">
    <property type="term" value="P:porphyrin-containing compound biosynthetic process"/>
    <property type="evidence" value="ECO:0007669"/>
    <property type="project" value="InterPro"/>
</dbReference>
<dbReference type="CDD" id="cd01335">
    <property type="entry name" value="Radical_SAM"/>
    <property type="match status" value="1"/>
</dbReference>
<dbReference type="Pfam" id="PF06969">
    <property type="entry name" value="HemN_C"/>
    <property type="match status" value="1"/>
</dbReference>
<sequence>MTTRRIIPLAPAATPATSLPARAQLTAPPPLALYVHFPWCVKKCPYCDFNSHTPRSGGIPERAWLDAVLADLQAALPQVWGRRVLSVFIGGGTPSLMSAATLDALLGGIRMLLPLDPLAEITLEANPGTVEAARFRDYRAAGVNRLSLGIQSFDDALLARIGRIHDGSEARRAIDAATSHFERVNLDLMYALPGQTPGMALADLETAIACGVHHLSCYHLTLEPNTPFARHPPPLPDDDSAADMQEAIEARLAAAGFEHYETSAFARPHEHSRHNLNYWTFGDYLGLGPGAHGKLSSHEGIRREMRHKHPARYLEGAARGDFIQEARKVTTAELPFEFMMNALRLSEGVPAQLFAARTGLALEGIAEELVRARERGLLDTTDGRLRPTVQGQRFLNELLQEFLRG</sequence>
<evidence type="ECO:0000313" key="4">
    <source>
        <dbReference type="Proteomes" id="UP000185739"/>
    </source>
</evidence>
<dbReference type="PANTHER" id="PTHR13932">
    <property type="entry name" value="COPROPORPHYRINIGEN III OXIDASE"/>
    <property type="match status" value="1"/>
</dbReference>
<comment type="function">
    <text evidence="2">Probably acts as a heme chaperone, transferring heme to an unknown acceptor. Binds one molecule of heme per monomer, possibly covalently. Binds 1 [4Fe-4S] cluster. The cluster is coordinated with 3 cysteines and an exchangeable S-adenosyl-L-methionine.</text>
</comment>
<dbReference type="SFLD" id="SFLDS00029">
    <property type="entry name" value="Radical_SAM"/>
    <property type="match status" value="1"/>
</dbReference>
<dbReference type="InterPro" id="IPR058240">
    <property type="entry name" value="rSAM_sf"/>
</dbReference>
<dbReference type="GO" id="GO:0046872">
    <property type="term" value="F:metal ion binding"/>
    <property type="evidence" value="ECO:0007669"/>
    <property type="project" value="UniProtKB-UniRule"/>
</dbReference>
<keyword evidence="2" id="KW-0963">Cytoplasm</keyword>
<dbReference type="InterPro" id="IPR006638">
    <property type="entry name" value="Elp3/MiaA/NifB-like_rSAM"/>
</dbReference>
<dbReference type="PROSITE" id="PS51918">
    <property type="entry name" value="RADICAL_SAM"/>
    <property type="match status" value="1"/>
</dbReference>
<dbReference type="AlphaFoldDB" id="A0A1H5STB2"/>
<gene>
    <name evidence="3" type="ORF">Tchl_1151</name>
</gene>
<dbReference type="SFLD" id="SFLDG01065">
    <property type="entry name" value="anaerobic_coproporphyrinogen-I"/>
    <property type="match status" value="1"/>
</dbReference>
<dbReference type="SFLD" id="SFLDF00562">
    <property type="entry name" value="HemN-like__clustered_with_heat"/>
    <property type="match status" value="1"/>
</dbReference>
<dbReference type="InterPro" id="IPR034505">
    <property type="entry name" value="Coproporphyrinogen-III_oxidase"/>
</dbReference>
<comment type="similarity">
    <text evidence="1">Belongs to the anaerobic coproporphyrinogen-III oxidase family. HemW subfamily.</text>
</comment>
<dbReference type="GO" id="GO:0005737">
    <property type="term" value="C:cytoplasm"/>
    <property type="evidence" value="ECO:0007669"/>
    <property type="project" value="UniProtKB-SubCell"/>
</dbReference>
<dbReference type="OrthoDB" id="9808022at2"/>
<dbReference type="Pfam" id="PF04055">
    <property type="entry name" value="Radical_SAM"/>
    <property type="match status" value="1"/>
</dbReference>
<dbReference type="InterPro" id="IPR004559">
    <property type="entry name" value="HemW-like"/>
</dbReference>
<reference evidence="3 4" key="1">
    <citation type="submission" date="2016-12" db="EMBL/GenBank/DDBJ databases">
        <title>Complete genome sequence of Thauera chlorobenzoica, a Betaproteobacterium degrading haloaromatics anaerobically to CO2 and halides.</title>
        <authorList>
            <person name="Goris T."/>
            <person name="Mergelsberg M."/>
            <person name="Boll M."/>
        </authorList>
    </citation>
    <scope>NUCLEOTIDE SEQUENCE [LARGE SCALE GENOMIC DNA]</scope>
    <source>
        <strain evidence="3 4">3CB1</strain>
    </source>
</reference>
<dbReference type="NCBIfam" id="TIGR00539">
    <property type="entry name" value="hemN_rel"/>
    <property type="match status" value="1"/>
</dbReference>
<keyword evidence="2" id="KW-0411">Iron-sulfur</keyword>
<dbReference type="Gene3D" id="3.30.750.200">
    <property type="match status" value="1"/>
</dbReference>
<keyword evidence="2" id="KW-0408">Iron</keyword>
<dbReference type="PANTHER" id="PTHR13932:SF5">
    <property type="entry name" value="RADICAL S-ADENOSYL METHIONINE DOMAIN-CONTAINING PROTEIN 1, MITOCHONDRIAL"/>
    <property type="match status" value="1"/>
</dbReference>
<name>A0A1H5STB2_9RHOO</name>
<keyword evidence="2" id="KW-0143">Chaperone</keyword>
<organism evidence="3 4">
    <name type="scientific">Thauera chlorobenzoica</name>
    <dbReference type="NCBI Taxonomy" id="96773"/>
    <lineage>
        <taxon>Bacteria</taxon>
        <taxon>Pseudomonadati</taxon>
        <taxon>Pseudomonadota</taxon>
        <taxon>Betaproteobacteria</taxon>
        <taxon>Rhodocyclales</taxon>
        <taxon>Zoogloeaceae</taxon>
        <taxon>Thauera</taxon>
    </lineage>
</organism>
<dbReference type="SUPFAM" id="SSF102114">
    <property type="entry name" value="Radical SAM enzymes"/>
    <property type="match status" value="1"/>
</dbReference>
<dbReference type="GO" id="GO:0004109">
    <property type="term" value="F:coproporphyrinogen oxidase activity"/>
    <property type="evidence" value="ECO:0007669"/>
    <property type="project" value="InterPro"/>
</dbReference>
<dbReference type="SFLD" id="SFLDG01082">
    <property type="entry name" value="B12-binding_domain_containing"/>
    <property type="match status" value="1"/>
</dbReference>